<evidence type="ECO:0000256" key="3">
    <source>
        <dbReference type="ARBA" id="ARBA00006906"/>
    </source>
</evidence>
<dbReference type="SUPFAM" id="SSF51569">
    <property type="entry name" value="Aldolase"/>
    <property type="match status" value="1"/>
</dbReference>
<evidence type="ECO:0000256" key="1">
    <source>
        <dbReference type="ARBA" id="ARBA00000654"/>
    </source>
</evidence>
<dbReference type="InterPro" id="IPR000887">
    <property type="entry name" value="Aldlse_KDPG_KHG"/>
</dbReference>
<evidence type="ECO:0000256" key="7">
    <source>
        <dbReference type="ARBA" id="ARBA00023270"/>
    </source>
</evidence>
<organism evidence="9">
    <name type="scientific">Haptolina ericina</name>
    <dbReference type="NCBI Taxonomy" id="156174"/>
    <lineage>
        <taxon>Eukaryota</taxon>
        <taxon>Haptista</taxon>
        <taxon>Haptophyta</taxon>
        <taxon>Prymnesiophyceae</taxon>
        <taxon>Prymnesiales</taxon>
        <taxon>Prymnesiaceae</taxon>
        <taxon>Haptolina</taxon>
    </lineage>
</organism>
<dbReference type="InterPro" id="IPR031337">
    <property type="entry name" value="KDPG/KHG_AS_1"/>
</dbReference>
<dbReference type="GO" id="GO:0008675">
    <property type="term" value="F:2-dehydro-3-deoxy-phosphogluconate aldolase activity"/>
    <property type="evidence" value="ECO:0007669"/>
    <property type="project" value="UniProtKB-EC"/>
</dbReference>
<evidence type="ECO:0000256" key="5">
    <source>
        <dbReference type="ARBA" id="ARBA00013063"/>
    </source>
</evidence>
<gene>
    <name evidence="9" type="ORF">HERI1096_LOCUS26528</name>
</gene>
<dbReference type="PANTHER" id="PTHR30246:SF1">
    <property type="entry name" value="2-DEHYDRO-3-DEOXY-6-PHOSPHOGALACTONATE ALDOLASE-RELATED"/>
    <property type="match status" value="1"/>
</dbReference>
<dbReference type="PROSITE" id="PS00159">
    <property type="entry name" value="ALDOLASE_KDPG_KHG_1"/>
    <property type="match status" value="1"/>
</dbReference>
<dbReference type="InterPro" id="IPR013785">
    <property type="entry name" value="Aldolase_TIM"/>
</dbReference>
<keyword evidence="7" id="KW-0704">Schiff base</keyword>
<proteinExistence type="inferred from homology"/>
<comment type="similarity">
    <text evidence="3">Belongs to the KHG/KDPG aldolase family.</text>
</comment>
<dbReference type="Gene3D" id="3.20.20.70">
    <property type="entry name" value="Aldolase class I"/>
    <property type="match status" value="1"/>
</dbReference>
<comment type="catalytic activity">
    <reaction evidence="1">
        <text>2-dehydro-3-deoxy-6-phospho-D-gluconate = D-glyceraldehyde 3-phosphate + pyruvate</text>
        <dbReference type="Rhea" id="RHEA:17089"/>
        <dbReference type="ChEBI" id="CHEBI:15361"/>
        <dbReference type="ChEBI" id="CHEBI:57569"/>
        <dbReference type="ChEBI" id="CHEBI:59776"/>
        <dbReference type="EC" id="4.1.2.14"/>
    </reaction>
</comment>
<keyword evidence="6" id="KW-0456">Lyase</keyword>
<comment type="pathway">
    <text evidence="2">Carbohydrate acid metabolism; 2-dehydro-3-deoxy-D-gluconate degradation; D-glyceraldehyde 3-phosphate and pyruvate from 2-dehydro-3-deoxy-D-gluconate: step 2/2.</text>
</comment>
<dbReference type="PANTHER" id="PTHR30246">
    <property type="entry name" value="2-KETO-3-DEOXY-6-PHOSPHOGLUCONATE ALDOLASE"/>
    <property type="match status" value="1"/>
</dbReference>
<evidence type="ECO:0000313" key="9">
    <source>
        <dbReference type="EMBL" id="CAE0127278.1"/>
    </source>
</evidence>
<evidence type="ECO:0000256" key="8">
    <source>
        <dbReference type="ARBA" id="ARBA00023277"/>
    </source>
</evidence>
<name>A0A7S3BA93_9EUKA</name>
<dbReference type="CDD" id="cd00452">
    <property type="entry name" value="KDPG_aldolase"/>
    <property type="match status" value="1"/>
</dbReference>
<dbReference type="Pfam" id="PF01081">
    <property type="entry name" value="Aldolase"/>
    <property type="match status" value="1"/>
</dbReference>
<evidence type="ECO:0000256" key="2">
    <source>
        <dbReference type="ARBA" id="ARBA00004736"/>
    </source>
</evidence>
<dbReference type="EC" id="4.1.2.14" evidence="5"/>
<dbReference type="PROSITE" id="PS00160">
    <property type="entry name" value="ALDOLASE_KDPG_KHG_2"/>
    <property type="match status" value="1"/>
</dbReference>
<comment type="subunit">
    <text evidence="4">Homotrimer.</text>
</comment>
<evidence type="ECO:0000256" key="4">
    <source>
        <dbReference type="ARBA" id="ARBA00011233"/>
    </source>
</evidence>
<dbReference type="EMBL" id="HBHX01047896">
    <property type="protein sequence ID" value="CAE0127278.1"/>
    <property type="molecule type" value="Transcribed_RNA"/>
</dbReference>
<accession>A0A7S3BA93</accession>
<dbReference type="NCBIfam" id="TIGR01182">
    <property type="entry name" value="eda"/>
    <property type="match status" value="1"/>
</dbReference>
<keyword evidence="8" id="KW-0119">Carbohydrate metabolism</keyword>
<dbReference type="InterPro" id="IPR031338">
    <property type="entry name" value="KDPG/KHG_AS_2"/>
</dbReference>
<evidence type="ECO:0000256" key="6">
    <source>
        <dbReference type="ARBA" id="ARBA00023239"/>
    </source>
</evidence>
<dbReference type="AlphaFoldDB" id="A0A7S3BA93"/>
<reference evidence="9" key="1">
    <citation type="submission" date="2021-01" db="EMBL/GenBank/DDBJ databases">
        <authorList>
            <person name="Corre E."/>
            <person name="Pelletier E."/>
            <person name="Niang G."/>
            <person name="Scheremetjew M."/>
            <person name="Finn R."/>
            <person name="Kale V."/>
            <person name="Holt S."/>
            <person name="Cochrane G."/>
            <person name="Meng A."/>
            <person name="Brown T."/>
            <person name="Cohen L."/>
        </authorList>
    </citation>
    <scope>NUCLEOTIDE SEQUENCE</scope>
    <source>
        <strain evidence="9">CCMP281</strain>
    </source>
</reference>
<sequence>MLDRLHDARVIAGFSVDNIEDAVPLTRALLKGGINVIELTLRTEAGLEAVAKVCKEVPEVLVGVGTILTPETALKVHAAGAAFGVAPGCNVRVIKAAQAAGLPFAPGITTPSELETALEEGCKLVKFFPAEPSGGVPYLKSMSAPYAHLGVKYFPLGGINADNMGSYLALPNVLALGGSWIVKPELVAAKDWDGITERAKRVKAQVAELV</sequence>
<protein>
    <recommendedName>
        <fullName evidence="5">2-dehydro-3-deoxy-phosphogluconate aldolase</fullName>
        <ecNumber evidence="5">4.1.2.14</ecNumber>
    </recommendedName>
</protein>